<evidence type="ECO:0000256" key="1">
    <source>
        <dbReference type="SAM" id="SignalP"/>
    </source>
</evidence>
<keyword evidence="1" id="KW-0732">Signal</keyword>
<evidence type="ECO:0000313" key="2">
    <source>
        <dbReference type="EMBL" id="HJC72795.1"/>
    </source>
</evidence>
<feature type="signal peptide" evidence="1">
    <location>
        <begin position="1"/>
        <end position="30"/>
    </location>
</feature>
<comment type="caution">
    <text evidence="2">The sequence shown here is derived from an EMBL/GenBank/DDBJ whole genome shotgun (WGS) entry which is preliminary data.</text>
</comment>
<dbReference type="AlphaFoldDB" id="A0A9D2Q8F6"/>
<sequence>MNRKNFLSRIAAFFLSFALLFVTFGANAQAADYKYISNDEVSIKIVDFSNQSVLYISRIEAQTTDAVKVIYDGLDVVACLGWYDISETDVLKDETADFTVKVVNGVVYLEERNQEPVSVGNINNIGWDSFRYVTARAGEWGKMEVTRGNLKTDVSTVAQVVAILAGVFGSGGGAALAEVAQIIINYSIKETYYIKYLYSKILDPCTQTYYYSYAWYSDAGYSNLIGVTNTAQQTVNIC</sequence>
<name>A0A9D2Q8F6_9FIRM</name>
<dbReference type="EMBL" id="DWWA01000042">
    <property type="protein sequence ID" value="HJC72795.1"/>
    <property type="molecule type" value="Genomic_DNA"/>
</dbReference>
<reference evidence="2" key="2">
    <citation type="submission" date="2021-04" db="EMBL/GenBank/DDBJ databases">
        <authorList>
            <person name="Gilroy R."/>
        </authorList>
    </citation>
    <scope>NUCLEOTIDE SEQUENCE</scope>
    <source>
        <strain evidence="2">5933</strain>
    </source>
</reference>
<accession>A0A9D2Q8F6</accession>
<feature type="chain" id="PRO_5039468794" evidence="1">
    <location>
        <begin position="31"/>
        <end position="238"/>
    </location>
</feature>
<dbReference type="Proteomes" id="UP000823918">
    <property type="component" value="Unassembled WGS sequence"/>
</dbReference>
<organism evidence="2 3">
    <name type="scientific">Candidatus Ruthenibacterium merdavium</name>
    <dbReference type="NCBI Taxonomy" id="2838752"/>
    <lineage>
        <taxon>Bacteria</taxon>
        <taxon>Bacillati</taxon>
        <taxon>Bacillota</taxon>
        <taxon>Clostridia</taxon>
        <taxon>Eubacteriales</taxon>
        <taxon>Oscillospiraceae</taxon>
        <taxon>Ruthenibacterium</taxon>
    </lineage>
</organism>
<reference evidence="2" key="1">
    <citation type="journal article" date="2021" name="PeerJ">
        <title>Extensive microbial diversity within the chicken gut microbiome revealed by metagenomics and culture.</title>
        <authorList>
            <person name="Gilroy R."/>
            <person name="Ravi A."/>
            <person name="Getino M."/>
            <person name="Pursley I."/>
            <person name="Horton D.L."/>
            <person name="Alikhan N.F."/>
            <person name="Baker D."/>
            <person name="Gharbi K."/>
            <person name="Hall N."/>
            <person name="Watson M."/>
            <person name="Adriaenssens E.M."/>
            <person name="Foster-Nyarko E."/>
            <person name="Jarju S."/>
            <person name="Secka A."/>
            <person name="Antonio M."/>
            <person name="Oren A."/>
            <person name="Chaudhuri R.R."/>
            <person name="La Ragione R."/>
            <person name="Hildebrand F."/>
            <person name="Pallen M.J."/>
        </authorList>
    </citation>
    <scope>NUCLEOTIDE SEQUENCE</scope>
    <source>
        <strain evidence="2">5933</strain>
    </source>
</reference>
<proteinExistence type="predicted"/>
<evidence type="ECO:0000313" key="3">
    <source>
        <dbReference type="Proteomes" id="UP000823918"/>
    </source>
</evidence>
<gene>
    <name evidence="2" type="ORF">H9698_08410</name>
</gene>
<protein>
    <submittedName>
        <fullName evidence="2">Uncharacterized protein</fullName>
    </submittedName>
</protein>